<evidence type="ECO:0000259" key="2">
    <source>
        <dbReference type="SMART" id="SM01083"/>
    </source>
</evidence>
<protein>
    <recommendedName>
        <fullName evidence="2">CBF1-interacting co-repressor CIR N-terminal domain-containing protein</fullName>
    </recommendedName>
</protein>
<gene>
    <name evidence="3" type="ORF">ACJIZ3_001802</name>
</gene>
<organism evidence="3 4">
    <name type="scientific">Penstemon smallii</name>
    <dbReference type="NCBI Taxonomy" id="265156"/>
    <lineage>
        <taxon>Eukaryota</taxon>
        <taxon>Viridiplantae</taxon>
        <taxon>Streptophyta</taxon>
        <taxon>Embryophyta</taxon>
        <taxon>Tracheophyta</taxon>
        <taxon>Spermatophyta</taxon>
        <taxon>Magnoliopsida</taxon>
        <taxon>eudicotyledons</taxon>
        <taxon>Gunneridae</taxon>
        <taxon>Pentapetalae</taxon>
        <taxon>asterids</taxon>
        <taxon>lamiids</taxon>
        <taxon>Lamiales</taxon>
        <taxon>Plantaginaceae</taxon>
        <taxon>Cheloneae</taxon>
        <taxon>Penstemon</taxon>
    </lineage>
</organism>
<dbReference type="InterPro" id="IPR041670">
    <property type="entry name" value="Znf-CCHC_6"/>
</dbReference>
<feature type="compositionally biased region" description="Basic residues" evidence="1">
    <location>
        <begin position="314"/>
        <end position="328"/>
    </location>
</feature>
<keyword evidence="4" id="KW-1185">Reference proteome</keyword>
<accession>A0ABD3U4M6</accession>
<dbReference type="PANTHER" id="PTHR13151">
    <property type="entry name" value="CBF1 INTERACTING COREPRESSOR CIR"/>
    <property type="match status" value="1"/>
</dbReference>
<name>A0ABD3U4M6_9LAMI</name>
<comment type="caution">
    <text evidence="3">The sequence shown here is derived from an EMBL/GenBank/DDBJ whole genome shotgun (WGS) entry which is preliminary data.</text>
</comment>
<feature type="region of interest" description="Disordered" evidence="1">
    <location>
        <begin position="1"/>
        <end position="22"/>
    </location>
</feature>
<feature type="domain" description="CBF1-interacting co-repressor CIR N-terminal" evidence="2">
    <location>
        <begin position="44"/>
        <end position="80"/>
    </location>
</feature>
<dbReference type="AlphaFoldDB" id="A0ABD3U4M6"/>
<dbReference type="Pfam" id="PF15288">
    <property type="entry name" value="zf-CCHC_6"/>
    <property type="match status" value="1"/>
</dbReference>
<dbReference type="EMBL" id="JBJXBP010000002">
    <property type="protein sequence ID" value="KAL3844399.1"/>
    <property type="molecule type" value="Genomic_DNA"/>
</dbReference>
<feature type="region of interest" description="Disordered" evidence="1">
    <location>
        <begin position="133"/>
        <end position="169"/>
    </location>
</feature>
<feature type="region of interest" description="Disordered" evidence="1">
    <location>
        <begin position="310"/>
        <end position="432"/>
    </location>
</feature>
<dbReference type="InterPro" id="IPR040014">
    <property type="entry name" value="CIR1"/>
</dbReference>
<dbReference type="Pfam" id="PF10197">
    <property type="entry name" value="Cir_N"/>
    <property type="match status" value="1"/>
</dbReference>
<reference evidence="3 4" key="1">
    <citation type="submission" date="2024-12" db="EMBL/GenBank/DDBJ databases">
        <title>The unique morphological basis and parallel evolutionary history of personate flowers in Penstemon.</title>
        <authorList>
            <person name="Depatie T.H."/>
            <person name="Wessinger C.A."/>
        </authorList>
    </citation>
    <scope>NUCLEOTIDE SEQUENCE [LARGE SCALE GENOMIC DNA]</scope>
    <source>
        <strain evidence="3">WTNN_2</strain>
        <tissue evidence="3">Leaf</tissue>
    </source>
</reference>
<dbReference type="PANTHER" id="PTHR13151:SF2">
    <property type="entry name" value="COREPRESSOR INTERACTING WITH RBPJ 1"/>
    <property type="match status" value="1"/>
</dbReference>
<feature type="compositionally biased region" description="Basic residues" evidence="1">
    <location>
        <begin position="406"/>
        <end position="424"/>
    </location>
</feature>
<evidence type="ECO:0000313" key="3">
    <source>
        <dbReference type="EMBL" id="KAL3844399.1"/>
    </source>
</evidence>
<dbReference type="InterPro" id="IPR019339">
    <property type="entry name" value="CIR_N_dom"/>
</dbReference>
<feature type="region of interest" description="Disordered" evidence="1">
    <location>
        <begin position="253"/>
        <end position="283"/>
    </location>
</feature>
<feature type="compositionally biased region" description="Basic residues" evidence="1">
    <location>
        <begin position="350"/>
        <end position="362"/>
    </location>
</feature>
<sequence>MEEGGGSTLGKKSSLSTNKVGEGEVDYKTKAGTAWSHSFLNQKPWHPLSYPNQRRKWIAEQTHAQKQRRTDEVAREYAQEQEYFRQTALISKKEKEKLEMMKAVSFMYVKPPGYNAESAKAAEVADEKKIQEQDIDIHESQEPSLDETSASKDMETVPSAPEKKKPRLKDLYGRALPTEEQFEVLKNAPRLETGVAARAKPFGVEIRNVKCLRCGKFGHQSGDRECPLKDAIMPNEENRLIRDDPLTAIQAQTDASEPLKWELKQKPGMSPPRGGFRADDPNQQIVAEDIFDEYGGFLGESNIPELLINFSSSKSKKKSSKSKHRKRSMPASCETSDEDSEPSSSDDKLKRLKKKKKRKKQKHSESSSSESSEDGRRRRKSHKHNLHKHRRSNYSENSDSDEPCRSKHGHRHHHHHHSRHRRRHSEYSPSER</sequence>
<proteinExistence type="predicted"/>
<dbReference type="SMART" id="SM01083">
    <property type="entry name" value="Cir_N"/>
    <property type="match status" value="1"/>
</dbReference>
<evidence type="ECO:0000313" key="4">
    <source>
        <dbReference type="Proteomes" id="UP001634393"/>
    </source>
</evidence>
<feature type="compositionally biased region" description="Basic residues" evidence="1">
    <location>
        <begin position="377"/>
        <end position="392"/>
    </location>
</feature>
<dbReference type="Proteomes" id="UP001634393">
    <property type="component" value="Unassembled WGS sequence"/>
</dbReference>
<evidence type="ECO:0000256" key="1">
    <source>
        <dbReference type="SAM" id="MobiDB-lite"/>
    </source>
</evidence>